<dbReference type="GO" id="GO:0016628">
    <property type="term" value="F:oxidoreductase activity, acting on the CH-CH group of donors, NAD or NADP as acceptor"/>
    <property type="evidence" value="ECO:0007669"/>
    <property type="project" value="UniProtKB-ARBA"/>
</dbReference>
<feature type="domain" description="NADH:flavin oxidoreductase/NADH oxidase N-terminal" evidence="4">
    <location>
        <begin position="15"/>
        <end position="381"/>
    </location>
</feature>
<dbReference type="SUPFAM" id="SSF51395">
    <property type="entry name" value="FMN-linked oxidoreductases"/>
    <property type="match status" value="1"/>
</dbReference>
<evidence type="ECO:0000256" key="3">
    <source>
        <dbReference type="ARBA" id="ARBA00023002"/>
    </source>
</evidence>
<keyword evidence="3" id="KW-0560">Oxidoreductase</keyword>
<evidence type="ECO:0000256" key="1">
    <source>
        <dbReference type="ARBA" id="ARBA00001917"/>
    </source>
</evidence>
<comment type="caution">
    <text evidence="5">The sequence shown here is derived from an EMBL/GenBank/DDBJ whole genome shotgun (WGS) entry which is preliminary data.</text>
</comment>
<dbReference type="Proteomes" id="UP000829685">
    <property type="component" value="Unassembled WGS sequence"/>
</dbReference>
<name>A0A9Q0AIS5_9PEZI</name>
<accession>A0A9Q0AIS5</accession>
<evidence type="ECO:0000313" key="5">
    <source>
        <dbReference type="EMBL" id="KAI1851452.1"/>
    </source>
</evidence>
<dbReference type="InterPro" id="IPR045247">
    <property type="entry name" value="Oye-like"/>
</dbReference>
<evidence type="ECO:0000259" key="4">
    <source>
        <dbReference type="Pfam" id="PF00724"/>
    </source>
</evidence>
<protein>
    <recommendedName>
        <fullName evidence="4">NADH:flavin oxidoreductase/NADH oxidase N-terminal domain-containing protein</fullName>
    </recommendedName>
</protein>
<sequence length="416" mass="46897">MGSLGTFGGRADSLLFHPLSIANGRIKLKHRVILAPLTRNRGTPLNAESTAENPNRVWVPNDLMVEYYSQRATDGGLIISEGLPPSLEGNGMPGVPGMFIAEQAEGWRKVVDAVHAQGGYIYAQLWHSGRANIPQMTGTPIVAPSAIPWDDPYERFMYPPPHATTLVKYVEHRPTELSVRRIQETIADYCRAAQMAMEVGFDGIELHGGNGYLPEQFLSSNSNRRTDEYGGTDEKRCQFVLELMDELSKTVGQENLAIRLSPFGLFNQMRSEHRLETWGYLCHQLKQKHPRLSYVSFIEPRYEQIFSESEKKEFLDSWDLPQVDLSSFRAIFGEIPFFSAGGFDDQNSWGVLESGRYDALVYGRLFISNPDLVERLKNGLALTPYDRSRFYGPFQDNSIGYTDYLRTGEMDKASAS</sequence>
<dbReference type="PANTHER" id="PTHR22893:SF93">
    <property type="entry name" value="HYPOTHETICAL OXIDOREDUCTASE (EUROFUNG)"/>
    <property type="match status" value="1"/>
</dbReference>
<dbReference type="GO" id="GO:0010181">
    <property type="term" value="F:FMN binding"/>
    <property type="evidence" value="ECO:0007669"/>
    <property type="project" value="InterPro"/>
</dbReference>
<organism evidence="5 6">
    <name type="scientific">Neoarthrinium moseri</name>
    <dbReference type="NCBI Taxonomy" id="1658444"/>
    <lineage>
        <taxon>Eukaryota</taxon>
        <taxon>Fungi</taxon>
        <taxon>Dikarya</taxon>
        <taxon>Ascomycota</taxon>
        <taxon>Pezizomycotina</taxon>
        <taxon>Sordariomycetes</taxon>
        <taxon>Xylariomycetidae</taxon>
        <taxon>Amphisphaeriales</taxon>
        <taxon>Apiosporaceae</taxon>
        <taxon>Neoarthrinium</taxon>
    </lineage>
</organism>
<gene>
    <name evidence="5" type="ORF">JX265_013199</name>
</gene>
<comment type="similarity">
    <text evidence="2">Belongs to the NADH:flavin oxidoreductase/NADH oxidase family.</text>
</comment>
<comment type="cofactor">
    <cofactor evidence="1">
        <name>FMN</name>
        <dbReference type="ChEBI" id="CHEBI:58210"/>
    </cofactor>
</comment>
<dbReference type="InterPro" id="IPR013785">
    <property type="entry name" value="Aldolase_TIM"/>
</dbReference>
<dbReference type="EMBL" id="JAFIMR010000065">
    <property type="protein sequence ID" value="KAI1851452.1"/>
    <property type="molecule type" value="Genomic_DNA"/>
</dbReference>
<evidence type="ECO:0000313" key="6">
    <source>
        <dbReference type="Proteomes" id="UP000829685"/>
    </source>
</evidence>
<keyword evidence="6" id="KW-1185">Reference proteome</keyword>
<reference evidence="5" key="1">
    <citation type="submission" date="2021-03" db="EMBL/GenBank/DDBJ databases">
        <title>Revisited historic fungal species revealed as producer of novel bioactive compounds through whole genome sequencing and comparative genomics.</title>
        <authorList>
            <person name="Vignolle G.A."/>
            <person name="Hochenegger N."/>
            <person name="Mach R.L."/>
            <person name="Mach-Aigner A.R."/>
            <person name="Javad Rahimi M."/>
            <person name="Salim K.A."/>
            <person name="Chan C.M."/>
            <person name="Lim L.B.L."/>
            <person name="Cai F."/>
            <person name="Druzhinina I.S."/>
            <person name="U'Ren J.M."/>
            <person name="Derntl C."/>
        </authorList>
    </citation>
    <scope>NUCLEOTIDE SEQUENCE</scope>
    <source>
        <strain evidence="5">TUCIM 5799</strain>
    </source>
</reference>
<dbReference type="GO" id="GO:0005829">
    <property type="term" value="C:cytosol"/>
    <property type="evidence" value="ECO:0007669"/>
    <property type="project" value="UniProtKB-ARBA"/>
</dbReference>
<dbReference type="Pfam" id="PF00724">
    <property type="entry name" value="Oxidored_FMN"/>
    <property type="match status" value="1"/>
</dbReference>
<dbReference type="PANTHER" id="PTHR22893">
    <property type="entry name" value="NADH OXIDOREDUCTASE-RELATED"/>
    <property type="match status" value="1"/>
</dbReference>
<proteinExistence type="inferred from homology"/>
<dbReference type="FunFam" id="3.20.20.70:FF:000059">
    <property type="entry name" value="N-ethylmaleimide reductase, FMN-linked"/>
    <property type="match status" value="1"/>
</dbReference>
<dbReference type="InterPro" id="IPR001155">
    <property type="entry name" value="OxRdtase_FMN_N"/>
</dbReference>
<dbReference type="AlphaFoldDB" id="A0A9Q0AIS5"/>
<dbReference type="CDD" id="cd02933">
    <property type="entry name" value="OYE_like_FMN"/>
    <property type="match status" value="1"/>
</dbReference>
<dbReference type="Gene3D" id="3.20.20.70">
    <property type="entry name" value="Aldolase class I"/>
    <property type="match status" value="1"/>
</dbReference>
<evidence type="ECO:0000256" key="2">
    <source>
        <dbReference type="ARBA" id="ARBA00005979"/>
    </source>
</evidence>